<gene>
    <name evidence="1" type="ORF">J2I46_21470</name>
</gene>
<organism evidence="1 2">
    <name type="scientific">Fibrella forsythiae</name>
    <dbReference type="NCBI Taxonomy" id="2817061"/>
    <lineage>
        <taxon>Bacteria</taxon>
        <taxon>Pseudomonadati</taxon>
        <taxon>Bacteroidota</taxon>
        <taxon>Cytophagia</taxon>
        <taxon>Cytophagales</taxon>
        <taxon>Spirosomataceae</taxon>
        <taxon>Fibrella</taxon>
    </lineage>
</organism>
<evidence type="ECO:0000313" key="1">
    <source>
        <dbReference type="EMBL" id="MBO0951170.1"/>
    </source>
</evidence>
<dbReference type="Proteomes" id="UP000664628">
    <property type="component" value="Unassembled WGS sequence"/>
</dbReference>
<evidence type="ECO:0000313" key="2">
    <source>
        <dbReference type="Proteomes" id="UP000664628"/>
    </source>
</evidence>
<sequence>MNQDKADLTEDDFVLGYYYLRNLRPIIDRQTWQKRERRRTSSFSRIYKSYSFLLDLHLVRVLFRVLKTSMYPLGNERQMLLYKLHKVLANASALPNHPFPERIPTATVQTRDLFSPHKFLSADGISNS</sequence>
<name>A0ABS3JMD5_9BACT</name>
<accession>A0ABS3JMD5</accession>
<proteinExistence type="predicted"/>
<protein>
    <recommendedName>
        <fullName evidence="3">Transposase DDE domain-containing protein</fullName>
    </recommendedName>
</protein>
<dbReference type="EMBL" id="JAFMYW010000007">
    <property type="protein sequence ID" value="MBO0951170.1"/>
    <property type="molecule type" value="Genomic_DNA"/>
</dbReference>
<comment type="caution">
    <text evidence="1">The sequence shown here is derived from an EMBL/GenBank/DDBJ whole genome shotgun (WGS) entry which is preliminary data.</text>
</comment>
<keyword evidence="2" id="KW-1185">Reference proteome</keyword>
<dbReference type="RefSeq" id="WP_207331125.1">
    <property type="nucleotide sequence ID" value="NZ_JAFMYW010000007.1"/>
</dbReference>
<evidence type="ECO:0008006" key="3">
    <source>
        <dbReference type="Google" id="ProtNLM"/>
    </source>
</evidence>
<reference evidence="1 2" key="1">
    <citation type="submission" date="2021-03" db="EMBL/GenBank/DDBJ databases">
        <title>Fibrella sp. HMF5405 genome sequencing and assembly.</title>
        <authorList>
            <person name="Kang H."/>
            <person name="Kim H."/>
            <person name="Bae S."/>
            <person name="Joh K."/>
        </authorList>
    </citation>
    <scope>NUCLEOTIDE SEQUENCE [LARGE SCALE GENOMIC DNA]</scope>
    <source>
        <strain evidence="1 2">HMF5405</strain>
    </source>
</reference>